<evidence type="ECO:0000313" key="10">
    <source>
        <dbReference type="Proteomes" id="UP000267251"/>
    </source>
</evidence>
<evidence type="ECO:0000256" key="3">
    <source>
        <dbReference type="ARBA" id="ARBA00023110"/>
    </source>
</evidence>
<accession>A0A4P9Y3W9</accession>
<keyword evidence="10" id="KW-1185">Reference proteome</keyword>
<dbReference type="PANTHER" id="PTHR45995">
    <property type="match status" value="1"/>
</dbReference>
<evidence type="ECO:0000256" key="7">
    <source>
        <dbReference type="SAM" id="MobiDB-lite"/>
    </source>
</evidence>
<keyword evidence="3 5" id="KW-0697">Rotamase</keyword>
<evidence type="ECO:0000256" key="2">
    <source>
        <dbReference type="ARBA" id="ARBA00010242"/>
    </source>
</evidence>
<dbReference type="Gene3D" id="3.10.50.40">
    <property type="match status" value="1"/>
</dbReference>
<comment type="catalytic activity">
    <reaction evidence="1 6">
        <text>[protein]-peptidylproline (omega=180) = [protein]-peptidylproline (omega=0)</text>
        <dbReference type="Rhea" id="RHEA:16237"/>
        <dbReference type="Rhea" id="RHEA-COMP:10747"/>
        <dbReference type="Rhea" id="RHEA-COMP:10748"/>
        <dbReference type="ChEBI" id="CHEBI:83833"/>
        <dbReference type="ChEBI" id="CHEBI:83834"/>
        <dbReference type="EC" id="5.2.1.8"/>
    </reaction>
</comment>
<reference evidence="10" key="1">
    <citation type="journal article" date="2018" name="Nat. Microbiol.">
        <title>Leveraging single-cell genomics to expand the fungal tree of life.</title>
        <authorList>
            <person name="Ahrendt S.R."/>
            <person name="Quandt C.A."/>
            <person name="Ciobanu D."/>
            <person name="Clum A."/>
            <person name="Salamov A."/>
            <person name="Andreopoulos B."/>
            <person name="Cheng J.F."/>
            <person name="Woyke T."/>
            <person name="Pelin A."/>
            <person name="Henrissat B."/>
            <person name="Reynolds N.K."/>
            <person name="Benny G.L."/>
            <person name="Smith M.E."/>
            <person name="James T.Y."/>
            <person name="Grigoriev I.V."/>
        </authorList>
    </citation>
    <scope>NUCLEOTIDE SEQUENCE [LARGE SCALE GENOMIC DNA]</scope>
</reference>
<evidence type="ECO:0000256" key="5">
    <source>
        <dbReference type="PROSITE-ProRule" id="PRU00278"/>
    </source>
</evidence>
<evidence type="ECO:0000256" key="6">
    <source>
        <dbReference type="RuleBase" id="RU363014"/>
    </source>
</evidence>
<name>A0A4P9Y3W9_9FUNG</name>
<feature type="region of interest" description="Disordered" evidence="7">
    <location>
        <begin position="1"/>
        <end position="52"/>
    </location>
</feature>
<dbReference type="SUPFAM" id="SSF54534">
    <property type="entry name" value="FKBP-like"/>
    <property type="match status" value="1"/>
</dbReference>
<dbReference type="GO" id="GO:0003677">
    <property type="term" value="F:DNA binding"/>
    <property type="evidence" value="ECO:0007669"/>
    <property type="project" value="InterPro"/>
</dbReference>
<evidence type="ECO:0000259" key="8">
    <source>
        <dbReference type="PROSITE" id="PS50198"/>
    </source>
</evidence>
<evidence type="ECO:0000256" key="1">
    <source>
        <dbReference type="ARBA" id="ARBA00000971"/>
    </source>
</evidence>
<dbReference type="EC" id="5.2.1.8" evidence="6"/>
<dbReference type="Pfam" id="PF13616">
    <property type="entry name" value="Rotamase_3"/>
    <property type="match status" value="1"/>
</dbReference>
<dbReference type="InterPro" id="IPR046357">
    <property type="entry name" value="PPIase_dom_sf"/>
</dbReference>
<dbReference type="InterPro" id="IPR000297">
    <property type="entry name" value="PPIase_PpiC"/>
</dbReference>
<dbReference type="PROSITE" id="PS50198">
    <property type="entry name" value="PPIC_PPIASE_2"/>
    <property type="match status" value="1"/>
</dbReference>
<dbReference type="AlphaFoldDB" id="A0A4P9Y3W9"/>
<evidence type="ECO:0000313" key="9">
    <source>
        <dbReference type="EMBL" id="RKP13646.1"/>
    </source>
</evidence>
<dbReference type="Proteomes" id="UP000267251">
    <property type="component" value="Unassembled WGS sequence"/>
</dbReference>
<dbReference type="EMBL" id="KZ987972">
    <property type="protein sequence ID" value="RKP13646.1"/>
    <property type="molecule type" value="Genomic_DNA"/>
</dbReference>
<feature type="compositionally biased region" description="Gly residues" evidence="7">
    <location>
        <begin position="17"/>
        <end position="27"/>
    </location>
</feature>
<keyword evidence="4 5" id="KW-0413">Isomerase</keyword>
<comment type="similarity">
    <text evidence="2">Belongs to the PpiC/parvulin rotamase family. PIN4 subfamily.</text>
</comment>
<feature type="domain" description="PpiC" evidence="8">
    <location>
        <begin position="59"/>
        <end position="153"/>
    </location>
</feature>
<sequence length="155" mass="16822">MVKIGKVAQEKTAQGKGAQGKGAQGKGGRGKATQGKTAQGKKGRKKECDDAEDGKLKVANSLKVRHILCEKIREANKALELIRSGERFDKVAEKYSSDKARVGGNLGWMVRGSMVETFRDAAFKLPPSTVTSPIMPADLVKTVHGYHIIMVEDRK</sequence>
<gene>
    <name evidence="9" type="ORF">BJ684DRAFT_19880</name>
</gene>
<protein>
    <recommendedName>
        <fullName evidence="6">Peptidyl-prolyl cis-trans isomerase</fullName>
        <ecNumber evidence="6">5.2.1.8</ecNumber>
    </recommendedName>
</protein>
<dbReference type="GO" id="GO:0006364">
    <property type="term" value="P:rRNA processing"/>
    <property type="evidence" value="ECO:0007669"/>
    <property type="project" value="InterPro"/>
</dbReference>
<dbReference type="OrthoDB" id="1911748at2759"/>
<proteinExistence type="inferred from homology"/>
<dbReference type="GO" id="GO:0003755">
    <property type="term" value="F:peptidyl-prolyl cis-trans isomerase activity"/>
    <property type="evidence" value="ECO:0007669"/>
    <property type="project" value="UniProtKB-UniRule"/>
</dbReference>
<evidence type="ECO:0000256" key="4">
    <source>
        <dbReference type="ARBA" id="ARBA00023235"/>
    </source>
</evidence>
<organism evidence="9 10">
    <name type="scientific">Piptocephalis cylindrospora</name>
    <dbReference type="NCBI Taxonomy" id="1907219"/>
    <lineage>
        <taxon>Eukaryota</taxon>
        <taxon>Fungi</taxon>
        <taxon>Fungi incertae sedis</taxon>
        <taxon>Zoopagomycota</taxon>
        <taxon>Zoopagomycotina</taxon>
        <taxon>Zoopagomycetes</taxon>
        <taxon>Zoopagales</taxon>
        <taxon>Piptocephalidaceae</taxon>
        <taxon>Piptocephalis</taxon>
    </lineage>
</organism>
<dbReference type="InterPro" id="IPR043323">
    <property type="entry name" value="PIN4"/>
</dbReference>